<evidence type="ECO:0000313" key="4">
    <source>
        <dbReference type="Proteomes" id="UP000005744"/>
    </source>
</evidence>
<protein>
    <submittedName>
        <fullName evidence="3">Soluble lytic murein transglycosylase-like protein</fullName>
    </submittedName>
</protein>
<sequence length="225" mass="25045">MIPPVKADTEKPQSVTVYKYIDERGVLHLSNKPPITTQDEAMLYSRSYKLDTPTPRSVYLPIPQALLLPNRFTPPSRQVATLSTVTTQAIRATRKTDYDSYIQLAALDTRVEEALLHAVIKVESNYNAMAVSPKGATGLMQLMPNTASRFGVLDSTNPQENIQGGSKYLRYLLDLFNNDLSLALAAYNAGEGAVMKYGNTIPPYPETQNYVIKVTDLYHQFLAQL</sequence>
<proteinExistence type="inferred from homology"/>
<dbReference type="eggNOG" id="COG0741">
    <property type="taxonomic scope" value="Bacteria"/>
</dbReference>
<dbReference type="InterPro" id="IPR023346">
    <property type="entry name" value="Lysozyme-like_dom_sf"/>
</dbReference>
<dbReference type="PANTHER" id="PTHR37423">
    <property type="entry name" value="SOLUBLE LYTIC MUREIN TRANSGLYCOSYLASE-RELATED"/>
    <property type="match status" value="1"/>
</dbReference>
<dbReference type="HOGENOM" id="CLU_065765_1_0_6"/>
<evidence type="ECO:0000259" key="2">
    <source>
        <dbReference type="Pfam" id="PF01464"/>
    </source>
</evidence>
<dbReference type="SUPFAM" id="SSF53955">
    <property type="entry name" value="Lysozyme-like"/>
    <property type="match status" value="1"/>
</dbReference>
<dbReference type="Gene3D" id="1.10.530.10">
    <property type="match status" value="1"/>
</dbReference>
<keyword evidence="4" id="KW-1185">Reference proteome</keyword>
<dbReference type="InterPro" id="IPR000189">
    <property type="entry name" value="Transglyc_AS"/>
</dbReference>
<dbReference type="PROSITE" id="PS00922">
    <property type="entry name" value="TRANSGLYCOSYLASE"/>
    <property type="match status" value="1"/>
</dbReference>
<evidence type="ECO:0000256" key="1">
    <source>
        <dbReference type="ARBA" id="ARBA00007734"/>
    </source>
</evidence>
<dbReference type="GO" id="GO:0000270">
    <property type="term" value="P:peptidoglycan metabolic process"/>
    <property type="evidence" value="ECO:0007669"/>
    <property type="project" value="InterPro"/>
</dbReference>
<gene>
    <name evidence="3" type="ORF">BegalDRAFT_1955</name>
</gene>
<organism evidence="3 4">
    <name type="scientific">Beggiatoa alba B18LD</name>
    <dbReference type="NCBI Taxonomy" id="395493"/>
    <lineage>
        <taxon>Bacteria</taxon>
        <taxon>Pseudomonadati</taxon>
        <taxon>Pseudomonadota</taxon>
        <taxon>Gammaproteobacteria</taxon>
        <taxon>Thiotrichales</taxon>
        <taxon>Thiotrichaceae</taxon>
        <taxon>Beggiatoa</taxon>
    </lineage>
</organism>
<name>I3CGT4_9GAMM</name>
<dbReference type="AlphaFoldDB" id="I3CGT4"/>
<dbReference type="Pfam" id="PF01464">
    <property type="entry name" value="SLT"/>
    <property type="match status" value="1"/>
</dbReference>
<dbReference type="RefSeq" id="WP_002686081.1">
    <property type="nucleotide sequence ID" value="NZ_JH600070.1"/>
</dbReference>
<dbReference type="EMBL" id="JH600070">
    <property type="protein sequence ID" value="EIJ42827.1"/>
    <property type="molecule type" value="Genomic_DNA"/>
</dbReference>
<comment type="similarity">
    <text evidence="1">Belongs to the transglycosylase Slt family.</text>
</comment>
<dbReference type="GO" id="GO:0016020">
    <property type="term" value="C:membrane"/>
    <property type="evidence" value="ECO:0007669"/>
    <property type="project" value="InterPro"/>
</dbReference>
<dbReference type="InterPro" id="IPR008258">
    <property type="entry name" value="Transglycosylase_SLT_dom_1"/>
</dbReference>
<evidence type="ECO:0000313" key="3">
    <source>
        <dbReference type="EMBL" id="EIJ42827.1"/>
    </source>
</evidence>
<dbReference type="GO" id="GO:0008933">
    <property type="term" value="F:peptidoglycan lytic transglycosylase activity"/>
    <property type="evidence" value="ECO:0007669"/>
    <property type="project" value="InterPro"/>
</dbReference>
<feature type="domain" description="Transglycosylase SLT" evidence="2">
    <location>
        <begin position="101"/>
        <end position="199"/>
    </location>
</feature>
<dbReference type="Proteomes" id="UP000005744">
    <property type="component" value="Unassembled WGS sequence"/>
</dbReference>
<reference evidence="3 4" key="1">
    <citation type="submission" date="2011-11" db="EMBL/GenBank/DDBJ databases">
        <title>Improved High-Quality Draft sequence of Beggiatoa alba B18lD.</title>
        <authorList>
            <consortium name="US DOE Joint Genome Institute"/>
            <person name="Lucas S."/>
            <person name="Han J."/>
            <person name="Lapidus A."/>
            <person name="Cheng J.-F."/>
            <person name="Goodwin L."/>
            <person name="Pitluck S."/>
            <person name="Peters L."/>
            <person name="Mikhailova N."/>
            <person name="Held B."/>
            <person name="Detter J.C."/>
            <person name="Han C."/>
            <person name="Tapia R."/>
            <person name="Land M."/>
            <person name="Hauser L."/>
            <person name="Kyrpides N."/>
            <person name="Ivanova N."/>
            <person name="Pagani I."/>
            <person name="Samuel K."/>
            <person name="Teske A."/>
            <person name="Mueller J."/>
            <person name="Woyke T."/>
        </authorList>
    </citation>
    <scope>NUCLEOTIDE SEQUENCE [LARGE SCALE GENOMIC DNA]</scope>
    <source>
        <strain evidence="3 4">B18LD</strain>
    </source>
</reference>
<dbReference type="PANTHER" id="PTHR37423:SF2">
    <property type="entry name" value="MEMBRANE-BOUND LYTIC MUREIN TRANSGLYCOSYLASE C"/>
    <property type="match status" value="1"/>
</dbReference>
<accession>I3CGT4</accession>
<dbReference type="CDD" id="cd00254">
    <property type="entry name" value="LT-like"/>
    <property type="match status" value="1"/>
</dbReference>
<dbReference type="STRING" id="395493.BegalDRAFT_1955"/>